<feature type="domain" description="Tyrosine-protein phosphatase" evidence="6">
    <location>
        <begin position="153"/>
        <end position="295"/>
    </location>
</feature>
<dbReference type="EMBL" id="JAFNEN010000523">
    <property type="protein sequence ID" value="KAG8181281.1"/>
    <property type="molecule type" value="Genomic_DNA"/>
</dbReference>
<feature type="region of interest" description="Disordered" evidence="5">
    <location>
        <begin position="472"/>
        <end position="568"/>
    </location>
</feature>
<evidence type="ECO:0000256" key="3">
    <source>
        <dbReference type="ARBA" id="ARBA00022801"/>
    </source>
</evidence>
<dbReference type="EC" id="3.1.3.48" evidence="2"/>
<dbReference type="CDD" id="cd14568">
    <property type="entry name" value="DSP_MKP_classIII"/>
    <property type="match status" value="1"/>
</dbReference>
<dbReference type="GO" id="GO:0008330">
    <property type="term" value="F:protein tyrosine/threonine phosphatase activity"/>
    <property type="evidence" value="ECO:0007669"/>
    <property type="project" value="TreeGrafter"/>
</dbReference>
<protein>
    <recommendedName>
        <fullName evidence="2">protein-tyrosine-phosphatase</fullName>
        <ecNumber evidence="2">3.1.3.48</ecNumber>
    </recommendedName>
</protein>
<dbReference type="SMART" id="SM00195">
    <property type="entry name" value="DSPc"/>
    <property type="match status" value="1"/>
</dbReference>
<dbReference type="GO" id="GO:0017017">
    <property type="term" value="F:MAP kinase tyrosine/serine/threonine phosphatase activity"/>
    <property type="evidence" value="ECO:0007669"/>
    <property type="project" value="InterPro"/>
</dbReference>
<gene>
    <name evidence="9" type="ORF">JTE90_022219</name>
</gene>
<keyword evidence="3" id="KW-0378">Hydrolase</keyword>
<comment type="caution">
    <text evidence="9">The sequence shown here is derived from an EMBL/GenBank/DDBJ whole genome shotgun (WGS) entry which is preliminary data.</text>
</comment>
<feature type="compositionally biased region" description="Polar residues" evidence="5">
    <location>
        <begin position="497"/>
        <end position="533"/>
    </location>
</feature>
<dbReference type="FunFam" id="3.90.190.10:FF:000208">
    <property type="entry name" value="Vh5 dual specificity phosphatase, putative"/>
    <property type="match status" value="1"/>
</dbReference>
<dbReference type="InterPro" id="IPR029021">
    <property type="entry name" value="Prot-tyrosine_phosphatase-like"/>
</dbReference>
<comment type="similarity">
    <text evidence="1">Belongs to the protein-tyrosine phosphatase family. Non-receptor class dual specificity subfamily.</text>
</comment>
<dbReference type="PROSITE" id="PS00383">
    <property type="entry name" value="TYR_PHOSPHATASE_1"/>
    <property type="match status" value="1"/>
</dbReference>
<dbReference type="PROSITE" id="PS50056">
    <property type="entry name" value="TYR_PHOSPHATASE_2"/>
    <property type="match status" value="1"/>
</dbReference>
<feature type="domain" description="Rhodanese" evidence="8">
    <location>
        <begin position="17"/>
        <end position="130"/>
    </location>
</feature>
<dbReference type="PANTHER" id="PTHR10159">
    <property type="entry name" value="DUAL SPECIFICITY PROTEIN PHOSPHATASE"/>
    <property type="match status" value="1"/>
</dbReference>
<organism evidence="9 10">
    <name type="scientific">Oedothorax gibbosus</name>
    <dbReference type="NCBI Taxonomy" id="931172"/>
    <lineage>
        <taxon>Eukaryota</taxon>
        <taxon>Metazoa</taxon>
        <taxon>Ecdysozoa</taxon>
        <taxon>Arthropoda</taxon>
        <taxon>Chelicerata</taxon>
        <taxon>Arachnida</taxon>
        <taxon>Araneae</taxon>
        <taxon>Araneomorphae</taxon>
        <taxon>Entelegynae</taxon>
        <taxon>Araneoidea</taxon>
        <taxon>Linyphiidae</taxon>
        <taxon>Erigoninae</taxon>
        <taxon>Oedothorax</taxon>
    </lineage>
</organism>
<evidence type="ECO:0000259" key="6">
    <source>
        <dbReference type="PROSITE" id="PS50054"/>
    </source>
</evidence>
<evidence type="ECO:0000256" key="1">
    <source>
        <dbReference type="ARBA" id="ARBA00008601"/>
    </source>
</evidence>
<dbReference type="SUPFAM" id="SSF52821">
    <property type="entry name" value="Rhodanese/Cell cycle control phosphatase"/>
    <property type="match status" value="1"/>
</dbReference>
<dbReference type="InterPro" id="IPR008343">
    <property type="entry name" value="MKP"/>
</dbReference>
<dbReference type="SMART" id="SM00450">
    <property type="entry name" value="RHOD"/>
    <property type="match status" value="1"/>
</dbReference>
<proteinExistence type="inferred from homology"/>
<feature type="compositionally biased region" description="Polar residues" evidence="5">
    <location>
        <begin position="545"/>
        <end position="562"/>
    </location>
</feature>
<dbReference type="PROSITE" id="PS50054">
    <property type="entry name" value="TYR_PHOSPHATASE_DUAL"/>
    <property type="match status" value="1"/>
</dbReference>
<evidence type="ECO:0000259" key="7">
    <source>
        <dbReference type="PROSITE" id="PS50056"/>
    </source>
</evidence>
<feature type="region of interest" description="Disordered" evidence="5">
    <location>
        <begin position="684"/>
        <end position="711"/>
    </location>
</feature>
<dbReference type="GO" id="GO:0033550">
    <property type="term" value="F:MAP kinase tyrosine phosphatase activity"/>
    <property type="evidence" value="ECO:0007669"/>
    <property type="project" value="TreeGrafter"/>
</dbReference>
<dbReference type="InterPro" id="IPR000340">
    <property type="entry name" value="Dual-sp_phosphatase_cat-dom"/>
</dbReference>
<keyword evidence="4" id="KW-0904">Protein phosphatase</keyword>
<dbReference type="Gene3D" id="3.40.250.10">
    <property type="entry name" value="Rhodanese-like domain"/>
    <property type="match status" value="1"/>
</dbReference>
<dbReference type="GO" id="GO:0043409">
    <property type="term" value="P:negative regulation of MAPK cascade"/>
    <property type="evidence" value="ECO:0007669"/>
    <property type="project" value="TreeGrafter"/>
</dbReference>
<dbReference type="PROSITE" id="PS50206">
    <property type="entry name" value="RHODANESE_3"/>
    <property type="match status" value="1"/>
</dbReference>
<evidence type="ECO:0000256" key="2">
    <source>
        <dbReference type="ARBA" id="ARBA00013064"/>
    </source>
</evidence>
<name>A0AAV6UB99_9ARAC</name>
<dbReference type="PRINTS" id="PR01764">
    <property type="entry name" value="MAPKPHPHTASE"/>
</dbReference>
<dbReference type="CDD" id="cd01446">
    <property type="entry name" value="DSP_MapKP"/>
    <property type="match status" value="1"/>
</dbReference>
<dbReference type="InterPro" id="IPR001763">
    <property type="entry name" value="Rhodanese-like_dom"/>
</dbReference>
<dbReference type="Gene3D" id="3.90.190.10">
    <property type="entry name" value="Protein tyrosine phosphatase superfamily"/>
    <property type="match status" value="1"/>
</dbReference>
<dbReference type="PANTHER" id="PTHR10159:SF533">
    <property type="entry name" value="TYROSINE-PROTEIN PHOSPHATASE VHP-1"/>
    <property type="match status" value="1"/>
</dbReference>
<evidence type="ECO:0000256" key="4">
    <source>
        <dbReference type="ARBA" id="ARBA00022912"/>
    </source>
</evidence>
<feature type="compositionally biased region" description="Low complexity" evidence="5">
    <location>
        <begin position="534"/>
        <end position="544"/>
    </location>
</feature>
<dbReference type="Pfam" id="PF00782">
    <property type="entry name" value="DSPc"/>
    <property type="match status" value="1"/>
</dbReference>
<dbReference type="FunFam" id="3.40.250.10:FF:000020">
    <property type="entry name" value="Dual specificity protein phosphatase 8"/>
    <property type="match status" value="1"/>
</dbReference>
<dbReference type="Pfam" id="PF00581">
    <property type="entry name" value="Rhodanese"/>
    <property type="match status" value="1"/>
</dbReference>
<dbReference type="Proteomes" id="UP000827092">
    <property type="component" value="Unassembled WGS sequence"/>
</dbReference>
<evidence type="ECO:0000313" key="9">
    <source>
        <dbReference type="EMBL" id="KAG8181281.1"/>
    </source>
</evidence>
<dbReference type="AlphaFoldDB" id="A0AAV6UB99"/>
<dbReference type="GO" id="GO:0005737">
    <property type="term" value="C:cytoplasm"/>
    <property type="evidence" value="ECO:0007669"/>
    <property type="project" value="TreeGrafter"/>
</dbReference>
<dbReference type="SUPFAM" id="SSF52799">
    <property type="entry name" value="(Phosphotyrosine protein) phosphatases II"/>
    <property type="match status" value="1"/>
</dbReference>
<dbReference type="InterPro" id="IPR000387">
    <property type="entry name" value="Tyr_Pase_dom"/>
</dbReference>
<dbReference type="InterPro" id="IPR016130">
    <property type="entry name" value="Tyr_Pase_AS"/>
</dbReference>
<feature type="domain" description="Tyrosine specific protein phosphatases" evidence="7">
    <location>
        <begin position="216"/>
        <end position="273"/>
    </location>
</feature>
<accession>A0AAV6UB99</accession>
<keyword evidence="10" id="KW-1185">Reference proteome</keyword>
<dbReference type="InterPro" id="IPR020422">
    <property type="entry name" value="TYR_PHOSPHATASE_DUAL_dom"/>
</dbReference>
<sequence>MVCTIDVHQLAAIVRNRIDNALILDSRSFLEYNASHVVNAVNVGCAKLMKRRLQQEKLCIEDFLAQNCHWEVDRSINIIVYDQNTRDAKYLSPDSFMAVFLQKLLSVYNSVNLLKGGFLEFQAAYPQLCEDERAKLGPLTSLSQPCLPVSNHGPTRILPFLYLGSQNDALNREVLQHHNITYQLNVSTSCPKPEFIQESHFMRIPVIDNYSEKLLPHFPKAFQFLEKVKESGGCVLVHCLAGISRSATVAISYVMKSLKMTSDEAYRYVKAKRATISPNFNFLGQLLEYEKQLQREFILGLKSESSSAPLFSTSSLSYEQRHFHDSSENGCYSQKLIPDSYCVKYADVAETKSLSGSSTHFEATKTSECFISCEQRSVTSKLESYTTCIPEKPHGASSLSIKCLPVTSLRELSFTPCQTSSFKSTVKNEKCFSSRKSLTSPTKTSFPCSRGSDKKNECNAFTEVRFVDCKNSSVKSPDRVSPADSKSFDFDSRSYNRSDSGNTFDPRSYNRSDSGNTFDPRSFNRSDSGNTFDSKSYSGSDSASVFDSKSYNRSDSVSTSGLGSDGSEYADSWNEFTSSCERETDILMDDDYPVVPSTEDDIRRNKITGFGDSYDESLSLYPKYEPTFDPCRMQQSRDYMQAVDNAKKRIWKYEDSFKPQASPIAEDPGKAHLLYRAQSCPGMLSSEPNSNSGVKLRKSPSKTAKSSKDNCRNRYSCSSIDYMDYSQEASRSSKGTDKYSASHCSYRHSMIQVS</sequence>
<evidence type="ECO:0000259" key="8">
    <source>
        <dbReference type="PROSITE" id="PS50206"/>
    </source>
</evidence>
<dbReference type="InterPro" id="IPR036873">
    <property type="entry name" value="Rhodanese-like_dom_sf"/>
</dbReference>
<evidence type="ECO:0000256" key="5">
    <source>
        <dbReference type="SAM" id="MobiDB-lite"/>
    </source>
</evidence>
<reference evidence="9 10" key="1">
    <citation type="journal article" date="2022" name="Nat. Ecol. Evol.">
        <title>A masculinizing supergene underlies an exaggerated male reproductive morph in a spider.</title>
        <authorList>
            <person name="Hendrickx F."/>
            <person name="De Corte Z."/>
            <person name="Sonet G."/>
            <person name="Van Belleghem S.M."/>
            <person name="Kostlbacher S."/>
            <person name="Vangestel C."/>
        </authorList>
    </citation>
    <scope>NUCLEOTIDE SEQUENCE [LARGE SCALE GENOMIC DNA]</scope>
    <source>
        <strain evidence="9">W744_W776</strain>
    </source>
</reference>
<evidence type="ECO:0000313" key="10">
    <source>
        <dbReference type="Proteomes" id="UP000827092"/>
    </source>
</evidence>
<feature type="compositionally biased region" description="Basic and acidic residues" evidence="5">
    <location>
        <begin position="486"/>
        <end position="496"/>
    </location>
</feature>